<gene>
    <name evidence="2" type="ORF">RBR11_16345</name>
</gene>
<keyword evidence="3" id="KW-1185">Reference proteome</keyword>
<dbReference type="RefSeq" id="WP_308490443.1">
    <property type="nucleotide sequence ID" value="NZ_JAVFCB010000011.1"/>
</dbReference>
<accession>A0ABU0XK16</accession>
<feature type="region of interest" description="Disordered" evidence="1">
    <location>
        <begin position="1"/>
        <end position="57"/>
    </location>
</feature>
<organism evidence="2 3">
    <name type="scientific">Microbacterium capsulatum</name>
    <dbReference type="NCBI Taxonomy" id="3041921"/>
    <lineage>
        <taxon>Bacteria</taxon>
        <taxon>Bacillati</taxon>
        <taxon>Actinomycetota</taxon>
        <taxon>Actinomycetes</taxon>
        <taxon>Micrococcales</taxon>
        <taxon>Microbacteriaceae</taxon>
        <taxon>Microbacterium</taxon>
    </lineage>
</organism>
<dbReference type="Proteomes" id="UP001230289">
    <property type="component" value="Unassembled WGS sequence"/>
</dbReference>
<dbReference type="EMBL" id="JAVFCB010000011">
    <property type="protein sequence ID" value="MDQ4215489.1"/>
    <property type="molecule type" value="Genomic_DNA"/>
</dbReference>
<proteinExistence type="predicted"/>
<reference evidence="2 3" key="1">
    <citation type="submission" date="2023-08" db="EMBL/GenBank/DDBJ databases">
        <title>Microbacterium sp. nov., isolated from a waste landfill.</title>
        <authorList>
            <person name="Wen W."/>
        </authorList>
    </citation>
    <scope>NUCLEOTIDE SEQUENCE [LARGE SCALE GENOMIC DNA]</scope>
    <source>
        <strain evidence="2 3">ASV81</strain>
    </source>
</reference>
<evidence type="ECO:0000313" key="3">
    <source>
        <dbReference type="Proteomes" id="UP001230289"/>
    </source>
</evidence>
<evidence type="ECO:0000256" key="1">
    <source>
        <dbReference type="SAM" id="MobiDB-lite"/>
    </source>
</evidence>
<sequence>MTDPFDDLDPREHQPRSPGGSAFPAGSASTAGSAPPGGSAFGPAADPGYVPPSSQPHFAPSATGFATWLVHQPDVTPELFEEMMSTFEGLLVVMRDEGLRPDVPQHVERLIELLIADDDAAESDPDLFDDALSALDGYLHFRIENSRDPEEWEDVHDALEEAMAAHDDAGFDDALNELLTEEDPVPDDVKLRAYAELPILRAIPDLLMWIGRGLTVTATGALRRADIEYVEGLLGLRAHGTNEPWSPRSASDPDAPIAARSMRDVPLLEAWWESLQTARVIERDRSQMRPGPATERASTALTLEVAEEVIGYFLANAVSGSGWFSPVAAEVAVEIIAMLMSAIAPDRIARNADPDEPASMRDEVVEGLAETRLRDLASMGLVVAAADGGWSVPDELRHVVARATVLAATLVMAGDEYDDRED</sequence>
<feature type="compositionally biased region" description="Low complexity" evidence="1">
    <location>
        <begin position="17"/>
        <end position="48"/>
    </location>
</feature>
<comment type="caution">
    <text evidence="2">The sequence shown here is derived from an EMBL/GenBank/DDBJ whole genome shotgun (WGS) entry which is preliminary data.</text>
</comment>
<name>A0ABU0XK16_9MICO</name>
<protein>
    <submittedName>
        <fullName evidence="2">Uncharacterized protein</fullName>
    </submittedName>
</protein>
<evidence type="ECO:0000313" key="2">
    <source>
        <dbReference type="EMBL" id="MDQ4215489.1"/>
    </source>
</evidence>